<comment type="caution">
    <text evidence="2">The sequence shown here is derived from an EMBL/GenBank/DDBJ whole genome shotgun (WGS) entry which is preliminary data.</text>
</comment>
<protein>
    <submittedName>
        <fullName evidence="2">Uncharacterized protein</fullName>
    </submittedName>
</protein>
<organism evidence="2 3">
    <name type="scientific">Lasiosphaeris hirsuta</name>
    <dbReference type="NCBI Taxonomy" id="260670"/>
    <lineage>
        <taxon>Eukaryota</taxon>
        <taxon>Fungi</taxon>
        <taxon>Dikarya</taxon>
        <taxon>Ascomycota</taxon>
        <taxon>Pezizomycotina</taxon>
        <taxon>Sordariomycetes</taxon>
        <taxon>Sordariomycetidae</taxon>
        <taxon>Sordariales</taxon>
        <taxon>Lasiosphaeriaceae</taxon>
        <taxon>Lasiosphaeris</taxon>
    </lineage>
</organism>
<evidence type="ECO:0000313" key="3">
    <source>
        <dbReference type="Proteomes" id="UP001172102"/>
    </source>
</evidence>
<dbReference type="AlphaFoldDB" id="A0AA40BAF6"/>
<reference evidence="2" key="1">
    <citation type="submission" date="2023-06" db="EMBL/GenBank/DDBJ databases">
        <title>Genome-scale phylogeny and comparative genomics of the fungal order Sordariales.</title>
        <authorList>
            <consortium name="Lawrence Berkeley National Laboratory"/>
            <person name="Hensen N."/>
            <person name="Bonometti L."/>
            <person name="Westerberg I."/>
            <person name="Brannstrom I.O."/>
            <person name="Guillou S."/>
            <person name="Cros-Aarteil S."/>
            <person name="Calhoun S."/>
            <person name="Haridas S."/>
            <person name="Kuo A."/>
            <person name="Mondo S."/>
            <person name="Pangilinan J."/>
            <person name="Riley R."/>
            <person name="Labutti K."/>
            <person name="Andreopoulos B."/>
            <person name="Lipzen A."/>
            <person name="Chen C."/>
            <person name="Yanf M."/>
            <person name="Daum C."/>
            <person name="Ng V."/>
            <person name="Clum A."/>
            <person name="Steindorff A."/>
            <person name="Ohm R."/>
            <person name="Martin F."/>
            <person name="Silar P."/>
            <person name="Natvig D."/>
            <person name="Lalanne C."/>
            <person name="Gautier V."/>
            <person name="Ament-Velasquez S.L."/>
            <person name="Kruys A."/>
            <person name="Hutchinson M.I."/>
            <person name="Powell A.J."/>
            <person name="Barry K."/>
            <person name="Miller A.N."/>
            <person name="Grigoriev I.V."/>
            <person name="Debuchy R."/>
            <person name="Gladieux P."/>
            <person name="Thoren M.H."/>
            <person name="Johannesson H."/>
        </authorList>
    </citation>
    <scope>NUCLEOTIDE SEQUENCE</scope>
    <source>
        <strain evidence="2">SMH4607-1</strain>
    </source>
</reference>
<dbReference type="Proteomes" id="UP001172102">
    <property type="component" value="Unassembled WGS sequence"/>
</dbReference>
<feature type="region of interest" description="Disordered" evidence="1">
    <location>
        <begin position="157"/>
        <end position="284"/>
    </location>
</feature>
<sequence>MEILVHVAAPAKAADDVAYRALARAYLEFESTSRISVDLDQPLTHDVSVAETSYAGNSLWQAGSGTIPSSSMNRGVVDSPEISFQSVFGNCDSPRLRQVHDEHTQNSQSSFVAPPSIIQDSLPENNLAISQYCSPTRILEHYLSAFDCSQLDSPPGFQRGALPIDDHSSEWQSPPYQQHTQSGGTVIPLSPVAENKRRRRHSTSQPSQIEETRIASSYPSQLPESLIGEVIPSSIPRADSEPPTKRPRCSPAPVPGNSLARSSSDIGPRQDRNNTQQGITQPPDHLQTLDHLKVVAPDPPVSLQTLQPKDVITDTVAKLARQLGLEERFQPQSQSRPLRPFERGYWLIDCSAWTDNLKQSAWVFITKYVESGRTGWGVSCTRDKDFTRIRFYCFGCVVGHMYLVIYLMSQRKILEVGMSWIAADGKPVLVMAPKLHKVKDGTSSSRG</sequence>
<dbReference type="EMBL" id="JAUKUA010000001">
    <property type="protein sequence ID" value="KAK0730667.1"/>
    <property type="molecule type" value="Genomic_DNA"/>
</dbReference>
<evidence type="ECO:0000313" key="2">
    <source>
        <dbReference type="EMBL" id="KAK0730667.1"/>
    </source>
</evidence>
<evidence type="ECO:0000256" key="1">
    <source>
        <dbReference type="SAM" id="MobiDB-lite"/>
    </source>
</evidence>
<feature type="compositionally biased region" description="Polar residues" evidence="1">
    <location>
        <begin position="203"/>
        <end position="223"/>
    </location>
</feature>
<gene>
    <name evidence="2" type="ORF">B0H67DRAFT_478295</name>
</gene>
<accession>A0AA40BAF6</accession>
<proteinExistence type="predicted"/>
<name>A0AA40BAF6_9PEZI</name>
<keyword evidence="3" id="KW-1185">Reference proteome</keyword>
<feature type="compositionally biased region" description="Polar residues" evidence="1">
    <location>
        <begin position="170"/>
        <end position="184"/>
    </location>
</feature>